<protein>
    <recommendedName>
        <fullName evidence="4 8">UDP-glucose 4-epimerase</fullName>
        <ecNumber evidence="4 8">5.1.3.2</ecNumber>
    </recommendedName>
</protein>
<keyword evidence="7 8" id="KW-0119">Carbohydrate metabolism</keyword>
<organism evidence="10 11">
    <name type="scientific">Erythrobacter ani</name>
    <dbReference type="NCBI Taxonomy" id="2827235"/>
    <lineage>
        <taxon>Bacteria</taxon>
        <taxon>Pseudomonadati</taxon>
        <taxon>Pseudomonadota</taxon>
        <taxon>Alphaproteobacteria</taxon>
        <taxon>Sphingomonadales</taxon>
        <taxon>Erythrobacteraceae</taxon>
        <taxon>Erythrobacter/Porphyrobacter group</taxon>
        <taxon>Erythrobacter</taxon>
    </lineage>
</organism>
<sequence>MSDNSKPSVLVTGGAGYIGSHAVLALKDAGWNVAVIDNLSTGFRFAVPDDVPLFEGDIQDAGLLARIFAEQKTGAIMHFAGSIIVPESVEHPLKYYHNNTVKSRGLIDAAVKAGVPHFLFSSTAATYGLPEVSPVPEEAAGKPINPYGWSKLMTEQMLADASAAHALNYCALRYFNVAGADPHARSGQSTAGATHLIKVAVEAALGKRSHVSVFGTDYDTSDGTGVRDYIHVSDLAAAHVLALEALVEQPDRSLTMNCGYGRGFSVLEVLDAVDRVTNLTIERRIEGRRAGDPDSLVSDPSRIRETLSWEPKFADLDTIIEHALAWERKLTEIREVD</sequence>
<dbReference type="NCBIfam" id="TIGR01179">
    <property type="entry name" value="galE"/>
    <property type="match status" value="1"/>
</dbReference>
<dbReference type="PANTHER" id="PTHR43725:SF53">
    <property type="entry name" value="UDP-ARABINOSE 4-EPIMERASE 1"/>
    <property type="match status" value="1"/>
</dbReference>
<comment type="cofactor">
    <cofactor evidence="8">
        <name>NAD(+)</name>
        <dbReference type="ChEBI" id="CHEBI:57540"/>
    </cofactor>
</comment>
<evidence type="ECO:0000256" key="2">
    <source>
        <dbReference type="ARBA" id="ARBA00004947"/>
    </source>
</evidence>
<comment type="similarity">
    <text evidence="3 8">Belongs to the NAD(P)-dependent epimerase/dehydratase family.</text>
</comment>
<accession>A0ABS6SLU3</accession>
<dbReference type="CDD" id="cd05247">
    <property type="entry name" value="UDP_G4E_1_SDR_e"/>
    <property type="match status" value="1"/>
</dbReference>
<dbReference type="RefSeq" id="WP_218316543.1">
    <property type="nucleotide sequence ID" value="NZ_JAGSPB010000002.1"/>
</dbReference>
<evidence type="ECO:0000256" key="8">
    <source>
        <dbReference type="RuleBase" id="RU366046"/>
    </source>
</evidence>
<evidence type="ECO:0000256" key="6">
    <source>
        <dbReference type="ARBA" id="ARBA00023235"/>
    </source>
</evidence>
<dbReference type="Pfam" id="PF01370">
    <property type="entry name" value="Epimerase"/>
    <property type="match status" value="1"/>
</dbReference>
<dbReference type="PANTHER" id="PTHR43725">
    <property type="entry name" value="UDP-GLUCOSE 4-EPIMERASE"/>
    <property type="match status" value="1"/>
</dbReference>
<evidence type="ECO:0000313" key="10">
    <source>
        <dbReference type="EMBL" id="MBV7265947.1"/>
    </source>
</evidence>
<comment type="catalytic activity">
    <reaction evidence="1 8">
        <text>UDP-alpha-D-glucose = UDP-alpha-D-galactose</text>
        <dbReference type="Rhea" id="RHEA:22168"/>
        <dbReference type="ChEBI" id="CHEBI:58885"/>
        <dbReference type="ChEBI" id="CHEBI:66914"/>
        <dbReference type="EC" id="5.1.3.2"/>
    </reaction>
</comment>
<evidence type="ECO:0000256" key="7">
    <source>
        <dbReference type="ARBA" id="ARBA00023277"/>
    </source>
</evidence>
<evidence type="ECO:0000313" key="11">
    <source>
        <dbReference type="Proteomes" id="UP000699975"/>
    </source>
</evidence>
<evidence type="ECO:0000256" key="3">
    <source>
        <dbReference type="ARBA" id="ARBA00007637"/>
    </source>
</evidence>
<gene>
    <name evidence="10" type="primary">galE</name>
    <name evidence="10" type="ORF">KCG45_07125</name>
</gene>
<dbReference type="Proteomes" id="UP000699975">
    <property type="component" value="Unassembled WGS sequence"/>
</dbReference>
<comment type="caution">
    <text evidence="10">The sequence shown here is derived from an EMBL/GenBank/DDBJ whole genome shotgun (WGS) entry which is preliminary data.</text>
</comment>
<dbReference type="InterPro" id="IPR001509">
    <property type="entry name" value="Epimerase_deHydtase"/>
</dbReference>
<keyword evidence="5 8" id="KW-0520">NAD</keyword>
<proteinExistence type="inferred from homology"/>
<evidence type="ECO:0000256" key="5">
    <source>
        <dbReference type="ARBA" id="ARBA00023027"/>
    </source>
</evidence>
<dbReference type="EMBL" id="JAGSPB010000002">
    <property type="protein sequence ID" value="MBV7265947.1"/>
    <property type="molecule type" value="Genomic_DNA"/>
</dbReference>
<feature type="domain" description="NAD-dependent epimerase/dehydratase" evidence="9">
    <location>
        <begin position="9"/>
        <end position="250"/>
    </location>
</feature>
<comment type="pathway">
    <text evidence="2 8">Carbohydrate metabolism; galactose metabolism.</text>
</comment>
<keyword evidence="11" id="KW-1185">Reference proteome</keyword>
<name>A0ABS6SLU3_9SPHN</name>
<evidence type="ECO:0000256" key="1">
    <source>
        <dbReference type="ARBA" id="ARBA00000083"/>
    </source>
</evidence>
<comment type="subunit">
    <text evidence="8">Homodimer.</text>
</comment>
<reference evidence="10 11" key="1">
    <citation type="submission" date="2021-04" db="EMBL/GenBank/DDBJ databases">
        <authorList>
            <person name="Pira H."/>
            <person name="Risdian C."/>
            <person name="Wink J."/>
        </authorList>
    </citation>
    <scope>NUCLEOTIDE SEQUENCE [LARGE SCALE GENOMIC DNA]</scope>
    <source>
        <strain evidence="10 11">WH131</strain>
    </source>
</reference>
<dbReference type="GO" id="GO:0003978">
    <property type="term" value="F:UDP-glucose 4-epimerase activity"/>
    <property type="evidence" value="ECO:0007669"/>
    <property type="project" value="UniProtKB-EC"/>
</dbReference>
<evidence type="ECO:0000256" key="4">
    <source>
        <dbReference type="ARBA" id="ARBA00013189"/>
    </source>
</evidence>
<dbReference type="EC" id="5.1.3.2" evidence="4 8"/>
<evidence type="ECO:0000259" key="9">
    <source>
        <dbReference type="Pfam" id="PF01370"/>
    </source>
</evidence>
<keyword evidence="6 8" id="KW-0413">Isomerase</keyword>
<dbReference type="InterPro" id="IPR005886">
    <property type="entry name" value="UDP_G4E"/>
</dbReference>